<dbReference type="RefSeq" id="WP_241659879.1">
    <property type="nucleotide sequence ID" value="NZ_VOAK01000024.1"/>
</dbReference>
<gene>
    <name evidence="1" type="ORF">GCM10010991_26940</name>
</gene>
<dbReference type="AlphaFoldDB" id="A0A917YKY7"/>
<evidence type="ECO:0000313" key="1">
    <source>
        <dbReference type="EMBL" id="GGO35136.1"/>
    </source>
</evidence>
<sequence length="93" mass="10005">MVRQRWRIQDKGVRDMKMLITAGFLALLASPTLAFQCPADMAAIDAALQTASLSAEDLARVKELRAMGEAEHDAGNHQASVDALAEAKKLLGI</sequence>
<reference evidence="1 2" key="1">
    <citation type="journal article" date="2014" name="Int. J. Syst. Evol. Microbiol.">
        <title>Complete genome sequence of Corynebacterium casei LMG S-19264T (=DSM 44701T), isolated from a smear-ripened cheese.</title>
        <authorList>
            <consortium name="US DOE Joint Genome Institute (JGI-PGF)"/>
            <person name="Walter F."/>
            <person name="Albersmeier A."/>
            <person name="Kalinowski J."/>
            <person name="Ruckert C."/>
        </authorList>
    </citation>
    <scope>NUCLEOTIDE SEQUENCE [LARGE SCALE GENOMIC DNA]</scope>
    <source>
        <strain evidence="1 2">CGMCC 1.7029</strain>
    </source>
</reference>
<keyword evidence="2" id="KW-1185">Reference proteome</keyword>
<evidence type="ECO:0000313" key="2">
    <source>
        <dbReference type="Proteomes" id="UP000598196"/>
    </source>
</evidence>
<accession>A0A917YKY7</accession>
<comment type="caution">
    <text evidence="1">The sequence shown here is derived from an EMBL/GenBank/DDBJ whole genome shotgun (WGS) entry which is preliminary data.</text>
</comment>
<dbReference type="Proteomes" id="UP000598196">
    <property type="component" value="Unassembled WGS sequence"/>
</dbReference>
<organism evidence="1 2">
    <name type="scientific">Gemmobacter aquaticus</name>
    <dbReference type="NCBI Taxonomy" id="490185"/>
    <lineage>
        <taxon>Bacteria</taxon>
        <taxon>Pseudomonadati</taxon>
        <taxon>Pseudomonadota</taxon>
        <taxon>Alphaproteobacteria</taxon>
        <taxon>Rhodobacterales</taxon>
        <taxon>Paracoccaceae</taxon>
        <taxon>Gemmobacter</taxon>
    </lineage>
</organism>
<protein>
    <submittedName>
        <fullName evidence="1">Uncharacterized protein</fullName>
    </submittedName>
</protein>
<name>A0A917YKY7_9RHOB</name>
<dbReference type="EMBL" id="BMLP01000005">
    <property type="protein sequence ID" value="GGO35136.1"/>
    <property type="molecule type" value="Genomic_DNA"/>
</dbReference>
<proteinExistence type="predicted"/>